<dbReference type="AlphaFoldDB" id="A0AAJ1BJ02"/>
<dbReference type="EMBL" id="JAKUDL010000005">
    <property type="protein sequence ID" value="MCH4295673.1"/>
    <property type="molecule type" value="Genomic_DNA"/>
</dbReference>
<dbReference type="Pfam" id="PF13505">
    <property type="entry name" value="OMP_b-brl"/>
    <property type="match status" value="1"/>
</dbReference>
<reference evidence="4 5" key="1">
    <citation type="submission" date="2022-02" db="EMBL/GenBank/DDBJ databases">
        <title>The genome sequence of Shewanella sp. 3B26.</title>
        <authorList>
            <person name="Du J."/>
        </authorList>
    </citation>
    <scope>NUCLEOTIDE SEQUENCE [LARGE SCALE GENOMIC DNA]</scope>
    <source>
        <strain evidence="4 5">3B26</strain>
    </source>
</reference>
<name>A0AAJ1BJ02_9GAMM</name>
<dbReference type="Gene3D" id="2.40.160.20">
    <property type="match status" value="1"/>
</dbReference>
<gene>
    <name evidence="4" type="ORF">MJ923_15295</name>
</gene>
<dbReference type="Proteomes" id="UP001297581">
    <property type="component" value="Unassembled WGS sequence"/>
</dbReference>
<keyword evidence="5" id="KW-1185">Reference proteome</keyword>
<keyword evidence="1 2" id="KW-0732">Signal</keyword>
<accession>A0AAJ1BJ02</accession>
<evidence type="ECO:0000313" key="5">
    <source>
        <dbReference type="Proteomes" id="UP001297581"/>
    </source>
</evidence>
<organism evidence="4 5">
    <name type="scientific">Shewanella zhuhaiensis</name>
    <dbReference type="NCBI Taxonomy" id="2919576"/>
    <lineage>
        <taxon>Bacteria</taxon>
        <taxon>Pseudomonadati</taxon>
        <taxon>Pseudomonadota</taxon>
        <taxon>Gammaproteobacteria</taxon>
        <taxon>Alteromonadales</taxon>
        <taxon>Shewanellaceae</taxon>
        <taxon>Shewanella</taxon>
    </lineage>
</organism>
<sequence>MKTAVAVGLISSLMLGSAVAGESPHLLGGSLGYGAKEFESKDGQLYDGGDGVTWDIWYRYMLNNYWGLELGYAGGDGGIMSALIDTISEVRDLSYSGGRVSVLGQYPIYPGGSLYAKAGYGVHQVDYEYQKLRQDENDQGFVGALGYQHRFRSGFGLHAEYQYTPMEKLSVTSFNLGLSWQF</sequence>
<dbReference type="SUPFAM" id="SSF56925">
    <property type="entry name" value="OMPA-like"/>
    <property type="match status" value="1"/>
</dbReference>
<dbReference type="InterPro" id="IPR027385">
    <property type="entry name" value="Beta-barrel_OMP"/>
</dbReference>
<dbReference type="RefSeq" id="WP_240591835.1">
    <property type="nucleotide sequence ID" value="NZ_JAKUDL010000005.1"/>
</dbReference>
<comment type="caution">
    <text evidence="4">The sequence shown here is derived from an EMBL/GenBank/DDBJ whole genome shotgun (WGS) entry which is preliminary data.</text>
</comment>
<evidence type="ECO:0000313" key="4">
    <source>
        <dbReference type="EMBL" id="MCH4295673.1"/>
    </source>
</evidence>
<proteinExistence type="predicted"/>
<protein>
    <submittedName>
        <fullName evidence="4">Porin family protein</fullName>
    </submittedName>
</protein>
<feature type="signal peptide" evidence="2">
    <location>
        <begin position="1"/>
        <end position="20"/>
    </location>
</feature>
<evidence type="ECO:0000256" key="1">
    <source>
        <dbReference type="ARBA" id="ARBA00022729"/>
    </source>
</evidence>
<evidence type="ECO:0000259" key="3">
    <source>
        <dbReference type="Pfam" id="PF13505"/>
    </source>
</evidence>
<feature type="chain" id="PRO_5042494505" evidence="2">
    <location>
        <begin position="21"/>
        <end position="182"/>
    </location>
</feature>
<feature type="domain" description="Outer membrane protein beta-barrel" evidence="3">
    <location>
        <begin position="11"/>
        <end position="182"/>
    </location>
</feature>
<evidence type="ECO:0000256" key="2">
    <source>
        <dbReference type="SAM" id="SignalP"/>
    </source>
</evidence>
<dbReference type="InterPro" id="IPR011250">
    <property type="entry name" value="OMP/PagP_B-barrel"/>
</dbReference>